<feature type="region of interest" description="Disordered" evidence="1">
    <location>
        <begin position="412"/>
        <end position="448"/>
    </location>
</feature>
<dbReference type="InterPro" id="IPR011993">
    <property type="entry name" value="PH-like_dom_sf"/>
</dbReference>
<dbReference type="InterPro" id="IPR000697">
    <property type="entry name" value="WH1/EVH1_dom"/>
</dbReference>
<feature type="compositionally biased region" description="Low complexity" evidence="1">
    <location>
        <begin position="290"/>
        <end position="301"/>
    </location>
</feature>
<dbReference type="Gene3D" id="2.30.29.30">
    <property type="entry name" value="Pleckstrin-homology domain (PH domain)/Phosphotyrosine-binding domain (PTB)"/>
    <property type="match status" value="1"/>
</dbReference>
<dbReference type="SMART" id="SM00461">
    <property type="entry name" value="WH1"/>
    <property type="match status" value="1"/>
</dbReference>
<dbReference type="AlphaFoldDB" id="A0A8T0DEN1"/>
<accession>A0A8T0DEN1</accession>
<evidence type="ECO:0000259" key="2">
    <source>
        <dbReference type="PROSITE" id="PS50229"/>
    </source>
</evidence>
<name>A0A8T0DEN1_9TREM</name>
<comment type="caution">
    <text evidence="3">The sequence shown here is derived from an EMBL/GenBank/DDBJ whole genome shotgun (WGS) entry which is preliminary data.</text>
</comment>
<dbReference type="SUPFAM" id="SSF50729">
    <property type="entry name" value="PH domain-like"/>
    <property type="match status" value="1"/>
</dbReference>
<gene>
    <name evidence="3" type="ORF">P879_07673</name>
</gene>
<dbReference type="Proteomes" id="UP000699462">
    <property type="component" value="Unassembled WGS sequence"/>
</dbReference>
<feature type="region of interest" description="Disordered" evidence="1">
    <location>
        <begin position="253"/>
        <end position="301"/>
    </location>
</feature>
<feature type="region of interest" description="Disordered" evidence="1">
    <location>
        <begin position="473"/>
        <end position="499"/>
    </location>
</feature>
<dbReference type="PROSITE" id="PS50229">
    <property type="entry name" value="WH1"/>
    <property type="match status" value="1"/>
</dbReference>
<proteinExistence type="predicted"/>
<dbReference type="EMBL" id="JTDF01006084">
    <property type="protein sequence ID" value="KAF8565806.1"/>
    <property type="molecule type" value="Genomic_DNA"/>
</dbReference>
<organism evidence="3 4">
    <name type="scientific">Paragonimus westermani</name>
    <dbReference type="NCBI Taxonomy" id="34504"/>
    <lineage>
        <taxon>Eukaryota</taxon>
        <taxon>Metazoa</taxon>
        <taxon>Spiralia</taxon>
        <taxon>Lophotrochozoa</taxon>
        <taxon>Platyhelminthes</taxon>
        <taxon>Trematoda</taxon>
        <taxon>Digenea</taxon>
        <taxon>Plagiorchiida</taxon>
        <taxon>Troglotremata</taxon>
        <taxon>Troglotrematidae</taxon>
        <taxon>Paragonimus</taxon>
    </lineage>
</organism>
<feature type="compositionally biased region" description="Pro residues" evidence="1">
    <location>
        <begin position="422"/>
        <end position="431"/>
    </location>
</feature>
<evidence type="ECO:0000313" key="4">
    <source>
        <dbReference type="Proteomes" id="UP000699462"/>
    </source>
</evidence>
<evidence type="ECO:0000313" key="3">
    <source>
        <dbReference type="EMBL" id="KAF8565806.1"/>
    </source>
</evidence>
<keyword evidence="4" id="KW-1185">Reference proteome</keyword>
<reference evidence="3 4" key="1">
    <citation type="submission" date="2019-07" db="EMBL/GenBank/DDBJ databases">
        <title>Annotation for the trematode Paragonimus westermani.</title>
        <authorList>
            <person name="Choi Y.-J."/>
        </authorList>
    </citation>
    <scope>NUCLEOTIDE SEQUENCE [LARGE SCALE GENOMIC DNA]</scope>
    <source>
        <strain evidence="3">180907_Pwestermani</strain>
    </source>
</reference>
<evidence type="ECO:0000256" key="1">
    <source>
        <dbReference type="SAM" id="MobiDB-lite"/>
    </source>
</evidence>
<sequence length="606" mass="64650">MSSASQLQEAPVATAKAFVLIFDSEQRNWVPSGGSRAISWVQLLQQKGLDAYRIVGWRQPDNQIVVNSVLKAGLEYQSHGQFQEWRDPITLRVYGLHFPGLEDAQLFLKTVNIVLTKLDTCVTGIHEKCGDHKVSHHVAPNSPKELSNCAQPFDRVTPCPNETAKVQSSGEKGCTTLVTSIAHPNNEQSSGPLQSSRGLTCSGEYVVPTSVPPTMAAASTPPGMVTQIHRIEAKSDNRLDVPESEHCVQKDVHLNTGGDTEDTPPTNALSQCPNHRRQASTASSASLGYATGPGSTAAPSSASSVSYGYGYGYSGSGSLASYTGSISSGSGATHFRTAAVVGQLTSTAEGTSWPETQLSSQHTENVSPIFIHQRPVSPVLTCNATRNYLNGDDITSPTSVTEQTVAMALSSPHTPSTLVAPAPIPPPPPPLSLSVGPTPIASESDEPPQSGLACLLQNAIAARKTKASNSKILQAVPTSPPPPTPSTLSCQSTQRMPNDEFYQSGPPEMEFGVSTVQRHESVLSISKTSLNNPLVTSVMHEMQRRIQARRMALEAAESSSTCETLPVQTEELQPHTKRFNAPNVTSNVQFQRVITSPKPLNDGLVR</sequence>
<dbReference type="PANTHER" id="PTHR11202">
    <property type="entry name" value="SPROUTY-RELATED, EVH1 DOMAIN-CONTAINING PROTEIN FAMILY MEMBER"/>
    <property type="match status" value="1"/>
</dbReference>
<dbReference type="OrthoDB" id="31170at2759"/>
<dbReference type="PANTHER" id="PTHR11202:SF22">
    <property type="entry name" value="PROTEIN ENABLED"/>
    <property type="match status" value="1"/>
</dbReference>
<feature type="domain" description="WH1" evidence="2">
    <location>
        <begin position="4"/>
        <end position="118"/>
    </location>
</feature>
<feature type="compositionally biased region" description="Polar residues" evidence="1">
    <location>
        <begin position="263"/>
        <end position="286"/>
    </location>
</feature>
<dbReference type="Pfam" id="PF00568">
    <property type="entry name" value="WH1"/>
    <property type="match status" value="1"/>
</dbReference>
<protein>
    <recommendedName>
        <fullName evidence="2">WH1 domain-containing protein</fullName>
    </recommendedName>
</protein>